<dbReference type="InterPro" id="IPR036097">
    <property type="entry name" value="HisK_dim/P_sf"/>
</dbReference>
<dbReference type="InterPro" id="IPR022642">
    <property type="entry name" value="CheR_C"/>
</dbReference>
<dbReference type="EC" id="2.7.13.3" evidence="3"/>
<feature type="active site" evidence="12">
    <location>
        <position position="67"/>
    </location>
</feature>
<dbReference type="FunFam" id="3.30.565.10:FF:000023">
    <property type="entry name" value="PAS domain-containing sensor histidine kinase"/>
    <property type="match status" value="1"/>
</dbReference>
<dbReference type="InterPro" id="IPR005467">
    <property type="entry name" value="His_kinase_dom"/>
</dbReference>
<dbReference type="InterPro" id="IPR011006">
    <property type="entry name" value="CheY-like_superfamily"/>
</dbReference>
<dbReference type="EMBL" id="SOCA01000002">
    <property type="protein sequence ID" value="TDU72953.1"/>
    <property type="molecule type" value="Genomic_DNA"/>
</dbReference>
<keyword evidence="12" id="KW-0145">Chemotaxis</keyword>
<keyword evidence="11" id="KW-0472">Membrane</keyword>
<dbReference type="SUPFAM" id="SSF52738">
    <property type="entry name" value="Methylesterase CheB, C-terminal domain"/>
    <property type="match status" value="1"/>
</dbReference>
<dbReference type="PROSITE" id="PS50123">
    <property type="entry name" value="CHER"/>
    <property type="match status" value="1"/>
</dbReference>
<evidence type="ECO:0000259" key="18">
    <source>
        <dbReference type="PROSITE" id="PS50122"/>
    </source>
</evidence>
<dbReference type="GO" id="GO:0000155">
    <property type="term" value="F:phosphorelay sensor kinase activity"/>
    <property type="evidence" value="ECO:0007669"/>
    <property type="project" value="InterPro"/>
</dbReference>
<dbReference type="Pfam" id="PF13596">
    <property type="entry name" value="PAS_10"/>
    <property type="match status" value="1"/>
</dbReference>
<dbReference type="PANTHER" id="PTHR24422">
    <property type="entry name" value="CHEMOTAXIS PROTEIN METHYLTRANSFERASE"/>
    <property type="match status" value="1"/>
</dbReference>
<dbReference type="Pfam" id="PF00072">
    <property type="entry name" value="Response_reg"/>
    <property type="match status" value="1"/>
</dbReference>
<evidence type="ECO:0000256" key="6">
    <source>
        <dbReference type="ARBA" id="ARBA00022679"/>
    </source>
</evidence>
<feature type="coiled-coil region" evidence="14">
    <location>
        <begin position="709"/>
        <end position="789"/>
    </location>
</feature>
<dbReference type="SUPFAM" id="SSF53335">
    <property type="entry name" value="S-adenosyl-L-methionine-dependent methyltransferases"/>
    <property type="match status" value="1"/>
</dbReference>
<dbReference type="Gene3D" id="3.40.50.150">
    <property type="entry name" value="Vaccinia Virus protein VP39"/>
    <property type="match status" value="1"/>
</dbReference>
<dbReference type="GO" id="GO:0005886">
    <property type="term" value="C:plasma membrane"/>
    <property type="evidence" value="ECO:0007669"/>
    <property type="project" value="UniProtKB-SubCell"/>
</dbReference>
<keyword evidence="6" id="KW-0808">Transferase</keyword>
<evidence type="ECO:0000259" key="17">
    <source>
        <dbReference type="PROSITE" id="PS50110"/>
    </source>
</evidence>
<keyword evidence="8" id="KW-0418">Kinase</keyword>
<evidence type="ECO:0000256" key="5">
    <source>
        <dbReference type="ARBA" id="ARBA00022553"/>
    </source>
</evidence>
<dbReference type="Proteomes" id="UP000295662">
    <property type="component" value="Unassembled WGS sequence"/>
</dbReference>
<dbReference type="SUPFAM" id="SSF47384">
    <property type="entry name" value="Homodimeric domain of signal transducing histidine kinase"/>
    <property type="match status" value="1"/>
</dbReference>
<dbReference type="GO" id="GO:0008984">
    <property type="term" value="F:protein-glutamate methylesterase activity"/>
    <property type="evidence" value="ECO:0007669"/>
    <property type="project" value="InterPro"/>
</dbReference>
<dbReference type="InterPro" id="IPR000780">
    <property type="entry name" value="CheR_MeTrfase"/>
</dbReference>
<dbReference type="SMART" id="SM00138">
    <property type="entry name" value="MeTrc"/>
    <property type="match status" value="1"/>
</dbReference>
<dbReference type="InterPro" id="IPR036890">
    <property type="entry name" value="HATPase_C_sf"/>
</dbReference>
<dbReference type="Pfam" id="PF08448">
    <property type="entry name" value="PAS_4"/>
    <property type="match status" value="1"/>
</dbReference>
<feature type="domain" description="CheB-type methylesterase" evidence="18">
    <location>
        <begin position="28"/>
        <end position="209"/>
    </location>
</feature>
<keyword evidence="9" id="KW-0067">ATP-binding</keyword>
<feature type="compositionally biased region" description="Basic and acidic residues" evidence="15">
    <location>
        <begin position="256"/>
        <end position="272"/>
    </location>
</feature>
<dbReference type="GO" id="GO:0000156">
    <property type="term" value="F:phosphorelay response regulator activity"/>
    <property type="evidence" value="ECO:0007669"/>
    <property type="project" value="InterPro"/>
</dbReference>
<dbReference type="SMART" id="SM00448">
    <property type="entry name" value="REC"/>
    <property type="match status" value="1"/>
</dbReference>
<evidence type="ECO:0000313" key="20">
    <source>
        <dbReference type="EMBL" id="TDU72953.1"/>
    </source>
</evidence>
<dbReference type="Pfam" id="PF02518">
    <property type="entry name" value="HATPase_c"/>
    <property type="match status" value="1"/>
</dbReference>
<evidence type="ECO:0000256" key="8">
    <source>
        <dbReference type="ARBA" id="ARBA00022777"/>
    </source>
</evidence>
<dbReference type="GO" id="GO:0008757">
    <property type="term" value="F:S-adenosylmethionine-dependent methyltransferase activity"/>
    <property type="evidence" value="ECO:0007669"/>
    <property type="project" value="InterPro"/>
</dbReference>
<dbReference type="InterPro" id="IPR000673">
    <property type="entry name" value="Sig_transdc_resp-reg_Me-estase"/>
</dbReference>
<dbReference type="InterPro" id="IPR000014">
    <property type="entry name" value="PAS"/>
</dbReference>
<reference evidence="20 21" key="1">
    <citation type="submission" date="2019-03" db="EMBL/GenBank/DDBJ databases">
        <title>Genomic Encyclopedia of Archaeal and Bacterial Type Strains, Phase II (KMG-II): from individual species to whole genera.</title>
        <authorList>
            <person name="Goeker M."/>
        </authorList>
    </citation>
    <scope>NUCLEOTIDE SEQUENCE [LARGE SCALE GENOMIC DNA]</scope>
    <source>
        <strain evidence="20 21">ATCC 25309</strain>
    </source>
</reference>
<dbReference type="GO" id="GO:0006935">
    <property type="term" value="P:chemotaxis"/>
    <property type="evidence" value="ECO:0007669"/>
    <property type="project" value="UniProtKB-UniRule"/>
</dbReference>
<dbReference type="SMART" id="SM00388">
    <property type="entry name" value="HisKA"/>
    <property type="match status" value="1"/>
</dbReference>
<dbReference type="RefSeq" id="WP_133794064.1">
    <property type="nucleotide sequence ID" value="NZ_SOCA01000002.1"/>
</dbReference>
<dbReference type="InterPro" id="IPR022641">
    <property type="entry name" value="CheR_N"/>
</dbReference>
<dbReference type="Gene3D" id="3.40.50.2300">
    <property type="match status" value="1"/>
</dbReference>
<evidence type="ECO:0000256" key="1">
    <source>
        <dbReference type="ARBA" id="ARBA00000085"/>
    </source>
</evidence>
<dbReference type="InterPro" id="IPR003661">
    <property type="entry name" value="HisK_dim/P_dom"/>
</dbReference>
<dbReference type="InterPro" id="IPR029063">
    <property type="entry name" value="SAM-dependent_MTases_sf"/>
</dbReference>
<dbReference type="Pfam" id="PF01739">
    <property type="entry name" value="CheR"/>
    <property type="match status" value="1"/>
</dbReference>
<feature type="region of interest" description="Disordered" evidence="15">
    <location>
        <begin position="541"/>
        <end position="564"/>
    </location>
</feature>
<feature type="domain" description="Histidine kinase" evidence="16">
    <location>
        <begin position="1062"/>
        <end position="1281"/>
    </location>
</feature>
<dbReference type="InterPro" id="IPR003594">
    <property type="entry name" value="HATPase_dom"/>
</dbReference>
<evidence type="ECO:0000256" key="7">
    <source>
        <dbReference type="ARBA" id="ARBA00022741"/>
    </source>
</evidence>
<evidence type="ECO:0000256" key="9">
    <source>
        <dbReference type="ARBA" id="ARBA00022840"/>
    </source>
</evidence>
<evidence type="ECO:0000256" key="11">
    <source>
        <dbReference type="ARBA" id="ARBA00023136"/>
    </source>
</evidence>
<dbReference type="CDD" id="cd02440">
    <property type="entry name" value="AdoMet_MTases"/>
    <property type="match status" value="1"/>
</dbReference>
<dbReference type="Gene3D" id="3.40.50.180">
    <property type="entry name" value="Methylesterase CheB, C-terminal domain"/>
    <property type="match status" value="1"/>
</dbReference>
<dbReference type="SUPFAM" id="SSF52172">
    <property type="entry name" value="CheY-like"/>
    <property type="match status" value="1"/>
</dbReference>
<feature type="domain" description="Response regulatory" evidence="17">
    <location>
        <begin position="1301"/>
        <end position="1414"/>
    </location>
</feature>
<keyword evidence="21" id="KW-1185">Reference proteome</keyword>
<evidence type="ECO:0000256" key="14">
    <source>
        <dbReference type="SAM" id="Coils"/>
    </source>
</evidence>
<feature type="region of interest" description="Disordered" evidence="15">
    <location>
        <begin position="223"/>
        <end position="272"/>
    </location>
</feature>
<dbReference type="InterPro" id="IPR035965">
    <property type="entry name" value="PAS-like_dom_sf"/>
</dbReference>
<organism evidence="20 21">
    <name type="scientific">Prosthecobacter fusiformis</name>
    <dbReference type="NCBI Taxonomy" id="48464"/>
    <lineage>
        <taxon>Bacteria</taxon>
        <taxon>Pseudomonadati</taxon>
        <taxon>Verrucomicrobiota</taxon>
        <taxon>Verrucomicrobiia</taxon>
        <taxon>Verrucomicrobiales</taxon>
        <taxon>Verrucomicrobiaceae</taxon>
        <taxon>Prosthecobacter</taxon>
    </lineage>
</organism>
<accession>A0A4V3FG17</accession>
<proteinExistence type="predicted"/>
<comment type="subcellular location">
    <subcellularLocation>
        <location evidence="2">Cell membrane</location>
    </subcellularLocation>
</comment>
<dbReference type="Gene3D" id="3.30.450.20">
    <property type="entry name" value="PAS domain"/>
    <property type="match status" value="2"/>
</dbReference>
<evidence type="ECO:0000259" key="16">
    <source>
        <dbReference type="PROSITE" id="PS50109"/>
    </source>
</evidence>
<feature type="active site" evidence="12">
    <location>
        <position position="159"/>
    </location>
</feature>
<dbReference type="PROSITE" id="PS50109">
    <property type="entry name" value="HIS_KIN"/>
    <property type="match status" value="1"/>
</dbReference>
<comment type="caution">
    <text evidence="20">The sequence shown here is derived from an EMBL/GenBank/DDBJ whole genome shotgun (WGS) entry which is preliminary data.</text>
</comment>
<dbReference type="SMART" id="SM00091">
    <property type="entry name" value="PAS"/>
    <property type="match status" value="2"/>
</dbReference>
<feature type="region of interest" description="Disordered" evidence="15">
    <location>
        <begin position="1"/>
        <end position="20"/>
    </location>
</feature>
<dbReference type="GO" id="GO:0005737">
    <property type="term" value="C:cytoplasm"/>
    <property type="evidence" value="ECO:0007669"/>
    <property type="project" value="InterPro"/>
</dbReference>
<evidence type="ECO:0000256" key="2">
    <source>
        <dbReference type="ARBA" id="ARBA00004236"/>
    </source>
</evidence>
<dbReference type="InterPro" id="IPR013656">
    <property type="entry name" value="PAS_4"/>
</dbReference>
<dbReference type="SMART" id="SM00387">
    <property type="entry name" value="HATPase_c"/>
    <property type="match status" value="1"/>
</dbReference>
<dbReference type="Gene3D" id="3.30.565.10">
    <property type="entry name" value="Histidine kinase-like ATPase, C-terminal domain"/>
    <property type="match status" value="1"/>
</dbReference>
<evidence type="ECO:0000256" key="3">
    <source>
        <dbReference type="ARBA" id="ARBA00012438"/>
    </source>
</evidence>
<keyword evidence="5 13" id="KW-0597">Phosphoprotein</keyword>
<dbReference type="CDD" id="cd00082">
    <property type="entry name" value="HisKA"/>
    <property type="match status" value="1"/>
</dbReference>
<keyword evidence="14" id="KW-0175">Coiled coil</keyword>
<keyword evidence="7" id="KW-0547">Nucleotide-binding</keyword>
<dbReference type="SUPFAM" id="SSF55874">
    <property type="entry name" value="ATPase domain of HSP90 chaperone/DNA topoisomerase II/histidine kinase"/>
    <property type="match status" value="1"/>
</dbReference>
<dbReference type="Pfam" id="PF01339">
    <property type="entry name" value="CheB_methylest"/>
    <property type="match status" value="1"/>
</dbReference>
<name>A0A4V3FG17_9BACT</name>
<dbReference type="PROSITE" id="PS50110">
    <property type="entry name" value="RESPONSE_REGULATORY"/>
    <property type="match status" value="1"/>
</dbReference>
<protein>
    <recommendedName>
        <fullName evidence="3">histidine kinase</fullName>
        <ecNumber evidence="3">2.7.13.3</ecNumber>
    </recommendedName>
</protein>
<dbReference type="Pfam" id="PF03705">
    <property type="entry name" value="CheR_N"/>
    <property type="match status" value="1"/>
</dbReference>
<evidence type="ECO:0000313" key="21">
    <source>
        <dbReference type="Proteomes" id="UP000295662"/>
    </source>
</evidence>
<dbReference type="PANTHER" id="PTHR24422:SF27">
    <property type="entry name" value="PROTEIN-GLUTAMATE O-METHYLTRANSFERASE"/>
    <property type="match status" value="1"/>
</dbReference>
<dbReference type="CDD" id="cd16434">
    <property type="entry name" value="CheB-CheR_fusion"/>
    <property type="match status" value="1"/>
</dbReference>
<sequence length="1417" mass="156483">MIKAAPKASTRKPRLTKGAGALKTTPAIQGSFPIVGVGASAGGFEAFQELLKHLPADTGMGFVLVQHLDPQHESALVLLLQRCTPIPVLQVTHGMQVERNHIYIIPPNVMMEISKGVLNLTPRGRVRGPARSIDCFFESLAEDQRENAIGVVLSGTATDGTMGLESVKAEGGLTFAQDETAKYDSMPHSAIAAGCVDFVLSPEAIAKELARIAKHPFVMAAATGPQPGRLASEAERESDQSDDADTALASGGHGTPRTDSRRARTEARDEPGKESLEGYVKILGLLRKHCGVDFSLYKSSTIQRRVARRLVLNKHETLAAYGTFLNGNTKELDALYSDVLISVTSFFRNPEAFEILKNKVFPKLLAQPKRNGLLRIWVLGCSTGQEAYSLAMTFAEAVTENPHPMKLQIFATDLNEALLDKARAGLYAKSLAMDITPERLRRFFTEEEGGYRVNKALREQVVFARQNVMSDPPFSRMDLISCRNLLIYFEPELQKKIFPAFHYALKPEGYLFLGASESIGQFTDLFTAADKKQKIFIRKSATTPSFHSPQPKEPAAQRQGQRSLAEGQFAHAPGGEFNAQREADRISVSLFAPPGVLINAEGQILQFRGATGAFLEPPTGKASFDLLKMAPEGLMLPLRAAIQVARRDNTTVCRENVQIRKYGDQRTVNLRVIPLRNLKEQCLLVLFENAENGPVGKVKPPTPPFPKGKKDAASRITELEQELAETRDYLLSIQEQNESVTDDLQASSEELQSANEELQSINEELETSKEELESTNEELTTINEELVHRDAEQSRLNADLNNLQASLQTAILLLGRDLSIRRFSASAEKIFNLVAADLGRNFVSLRHHLNLPGLTDIITEVMETVIPRELEVKDHEGCWYSLHVRPYITLDKRIDGVVLVLNDIDDLKRHQQQIVASRDYAEAILRTLPVPFLILRADLRVDSASDVFYKAFDVDAKESEGRLIYELGNRQWDIPDLRKLLEDILPQKNYFNGYEVTHEFESLGRRTMLLNARQVDSMDGTPDRIVLAIEDITERTQAEKSLRRAMAEIERSSCAKDEFLAALSHELRTPLTPVLMTAASLESDTCLSEDVRSQLGVIRRNVELEARLIDDLLDLTRISHGKLKISPVVSDIHELLKHTAEIVRSDGQGKQVRIRFTLEAEHHHVMADPARLQQVFWNLIKNALKFTPTGGTITVNTQTDNDGSIIVSVADTGIGIAGDSLTRIFNAFEQIEATGSHHFGGLGLGLAISKAIVMAHGGEIYAESRGEGHGATFSVEMASVKAPPSVPAKPKTPAQPDRTLRLLVVEDHEATLAVLSRLLIRRGHTVTTATNSREALAAFAAANFDAVITDLGLPDGSGLDLMREIQRQRPVPGIALSGYGMEEDFRQTKEAGFFAHLVKPVNLDQLRLLLNHLPQGV</sequence>
<dbReference type="SUPFAM" id="SSF47757">
    <property type="entry name" value="Chemotaxis receptor methyltransferase CheR, N-terminal domain"/>
    <property type="match status" value="1"/>
</dbReference>
<dbReference type="Gene3D" id="1.10.287.130">
    <property type="match status" value="1"/>
</dbReference>
<dbReference type="InterPro" id="IPR001789">
    <property type="entry name" value="Sig_transdc_resp-reg_receiver"/>
</dbReference>
<dbReference type="PROSITE" id="PS50122">
    <property type="entry name" value="CHEB"/>
    <property type="match status" value="1"/>
</dbReference>
<dbReference type="Pfam" id="PF00512">
    <property type="entry name" value="HisKA"/>
    <property type="match status" value="1"/>
</dbReference>
<dbReference type="PRINTS" id="PR00996">
    <property type="entry name" value="CHERMTFRASE"/>
</dbReference>
<gene>
    <name evidence="20" type="ORF">EI77_01419</name>
</gene>
<dbReference type="InterPro" id="IPR035909">
    <property type="entry name" value="CheB_C"/>
</dbReference>
<dbReference type="GO" id="GO:0005524">
    <property type="term" value="F:ATP binding"/>
    <property type="evidence" value="ECO:0007669"/>
    <property type="project" value="UniProtKB-KW"/>
</dbReference>
<evidence type="ECO:0000256" key="15">
    <source>
        <dbReference type="SAM" id="MobiDB-lite"/>
    </source>
</evidence>
<evidence type="ECO:0000259" key="19">
    <source>
        <dbReference type="PROSITE" id="PS50123"/>
    </source>
</evidence>
<dbReference type="OrthoDB" id="9816309at2"/>
<dbReference type="InterPro" id="IPR050903">
    <property type="entry name" value="Bact_Chemotaxis_MeTrfase"/>
</dbReference>
<comment type="catalytic activity">
    <reaction evidence="1">
        <text>ATP + protein L-histidine = ADP + protein N-phospho-L-histidine.</text>
        <dbReference type="EC" id="2.7.13.3"/>
    </reaction>
</comment>
<evidence type="ECO:0000256" key="4">
    <source>
        <dbReference type="ARBA" id="ARBA00022475"/>
    </source>
</evidence>
<feature type="modified residue" description="4-aspartylphosphate" evidence="13">
    <location>
        <position position="1350"/>
    </location>
</feature>
<evidence type="ECO:0000256" key="13">
    <source>
        <dbReference type="PROSITE-ProRule" id="PRU00169"/>
    </source>
</evidence>
<keyword evidence="10" id="KW-0902">Two-component regulatory system</keyword>
<dbReference type="SUPFAM" id="SSF55785">
    <property type="entry name" value="PYP-like sensor domain (PAS domain)"/>
    <property type="match status" value="2"/>
</dbReference>
<feature type="active site" evidence="12">
    <location>
        <position position="40"/>
    </location>
</feature>
<feature type="domain" description="CheR-type methyltransferase" evidence="19">
    <location>
        <begin position="285"/>
        <end position="542"/>
    </location>
</feature>
<keyword evidence="4" id="KW-1003">Cell membrane</keyword>
<evidence type="ECO:0000256" key="12">
    <source>
        <dbReference type="PROSITE-ProRule" id="PRU00050"/>
    </source>
</evidence>
<evidence type="ECO:0000256" key="10">
    <source>
        <dbReference type="ARBA" id="ARBA00023012"/>
    </source>
</evidence>
<keyword evidence="12" id="KW-0378">Hydrolase</keyword>